<dbReference type="EMBL" id="VSRR010003009">
    <property type="protein sequence ID" value="MPC34225.1"/>
    <property type="molecule type" value="Genomic_DNA"/>
</dbReference>
<dbReference type="AlphaFoldDB" id="A0A5B7ELB7"/>
<organism evidence="1 2">
    <name type="scientific">Portunus trituberculatus</name>
    <name type="common">Swimming crab</name>
    <name type="synonym">Neptunus trituberculatus</name>
    <dbReference type="NCBI Taxonomy" id="210409"/>
    <lineage>
        <taxon>Eukaryota</taxon>
        <taxon>Metazoa</taxon>
        <taxon>Ecdysozoa</taxon>
        <taxon>Arthropoda</taxon>
        <taxon>Crustacea</taxon>
        <taxon>Multicrustacea</taxon>
        <taxon>Malacostraca</taxon>
        <taxon>Eumalacostraca</taxon>
        <taxon>Eucarida</taxon>
        <taxon>Decapoda</taxon>
        <taxon>Pleocyemata</taxon>
        <taxon>Brachyura</taxon>
        <taxon>Eubrachyura</taxon>
        <taxon>Portunoidea</taxon>
        <taxon>Portunidae</taxon>
        <taxon>Portuninae</taxon>
        <taxon>Portunus</taxon>
    </lineage>
</organism>
<accession>A0A5B7ELB7</accession>
<gene>
    <name evidence="1" type="ORF">E2C01_027608</name>
</gene>
<keyword evidence="2" id="KW-1185">Reference proteome</keyword>
<protein>
    <submittedName>
        <fullName evidence="1">Uncharacterized protein</fullName>
    </submittedName>
</protein>
<comment type="caution">
    <text evidence="1">The sequence shown here is derived from an EMBL/GenBank/DDBJ whole genome shotgun (WGS) entry which is preliminary data.</text>
</comment>
<evidence type="ECO:0000313" key="2">
    <source>
        <dbReference type="Proteomes" id="UP000324222"/>
    </source>
</evidence>
<sequence length="95" mass="10564">MSGASKVLAENEVQLIITCWQPRATPGPGSLSFTYTWLEMINLMDSSIHTYGISCNNVLHIRDTCSQVCDSKKMKEEERVGLALEDVSNKSQAKQ</sequence>
<dbReference type="Proteomes" id="UP000324222">
    <property type="component" value="Unassembled WGS sequence"/>
</dbReference>
<evidence type="ECO:0000313" key="1">
    <source>
        <dbReference type="EMBL" id="MPC34225.1"/>
    </source>
</evidence>
<proteinExistence type="predicted"/>
<reference evidence="1 2" key="1">
    <citation type="submission" date="2019-05" db="EMBL/GenBank/DDBJ databases">
        <title>Another draft genome of Portunus trituberculatus and its Hox gene families provides insights of decapod evolution.</title>
        <authorList>
            <person name="Jeong J.-H."/>
            <person name="Song I."/>
            <person name="Kim S."/>
            <person name="Choi T."/>
            <person name="Kim D."/>
            <person name="Ryu S."/>
            <person name="Kim W."/>
        </authorList>
    </citation>
    <scope>NUCLEOTIDE SEQUENCE [LARGE SCALE GENOMIC DNA]</scope>
    <source>
        <tissue evidence="1">Muscle</tissue>
    </source>
</reference>
<name>A0A5B7ELB7_PORTR</name>